<sequence length="131" mass="14932">MALEKGEAPEHLQYTDDIIITWGNTAEVVFEKVKKIVQILLKARFAVKQSKVKGPARDIHFLRIKWQDGRHRILMDVINKITAMPPPTSKEETQAFLGICGFLENAYSKLQSDHKLSLSRDPEEGQFQMGP</sequence>
<dbReference type="Gene3D" id="3.30.70.270">
    <property type="match status" value="1"/>
</dbReference>
<evidence type="ECO:0000313" key="2">
    <source>
        <dbReference type="Proteomes" id="UP001333110"/>
    </source>
</evidence>
<proteinExistence type="predicted"/>
<name>A0AAN7ND43_MYCAM</name>
<dbReference type="InterPro" id="IPR051320">
    <property type="entry name" value="Viral_Replic_Matur_Polypro"/>
</dbReference>
<evidence type="ECO:0008006" key="3">
    <source>
        <dbReference type="Google" id="ProtNLM"/>
    </source>
</evidence>
<comment type="caution">
    <text evidence="1">The sequence shown here is derived from an EMBL/GenBank/DDBJ whole genome shotgun (WGS) entry which is preliminary data.</text>
</comment>
<dbReference type="PANTHER" id="PTHR33064">
    <property type="entry name" value="POL PROTEIN"/>
    <property type="match status" value="1"/>
</dbReference>
<keyword evidence="2" id="KW-1185">Reference proteome</keyword>
<dbReference type="PANTHER" id="PTHR33064:SF29">
    <property type="entry name" value="PEPTIDASE A2 DOMAIN-CONTAINING PROTEIN-RELATED"/>
    <property type="match status" value="1"/>
</dbReference>
<organism evidence="1 2">
    <name type="scientific">Mycteria americana</name>
    <name type="common">Wood stork</name>
    <dbReference type="NCBI Taxonomy" id="33587"/>
    <lineage>
        <taxon>Eukaryota</taxon>
        <taxon>Metazoa</taxon>
        <taxon>Chordata</taxon>
        <taxon>Craniata</taxon>
        <taxon>Vertebrata</taxon>
        <taxon>Euteleostomi</taxon>
        <taxon>Archelosauria</taxon>
        <taxon>Archosauria</taxon>
        <taxon>Dinosauria</taxon>
        <taxon>Saurischia</taxon>
        <taxon>Theropoda</taxon>
        <taxon>Coelurosauria</taxon>
        <taxon>Aves</taxon>
        <taxon>Neognathae</taxon>
        <taxon>Neoaves</taxon>
        <taxon>Aequornithes</taxon>
        <taxon>Ciconiiformes</taxon>
        <taxon>Ciconiidae</taxon>
        <taxon>Mycteria</taxon>
    </lineage>
</organism>
<dbReference type="Proteomes" id="UP001333110">
    <property type="component" value="Unassembled WGS sequence"/>
</dbReference>
<dbReference type="InterPro" id="IPR043502">
    <property type="entry name" value="DNA/RNA_pol_sf"/>
</dbReference>
<dbReference type="EMBL" id="JAUNZN010000002">
    <property type="protein sequence ID" value="KAK4825628.1"/>
    <property type="molecule type" value="Genomic_DNA"/>
</dbReference>
<dbReference type="InterPro" id="IPR043128">
    <property type="entry name" value="Rev_trsase/Diguanyl_cyclase"/>
</dbReference>
<dbReference type="SUPFAM" id="SSF56672">
    <property type="entry name" value="DNA/RNA polymerases"/>
    <property type="match status" value="1"/>
</dbReference>
<protein>
    <recommendedName>
        <fullName evidence="3">Reverse transcriptase domain-containing protein</fullName>
    </recommendedName>
</protein>
<reference evidence="1 2" key="1">
    <citation type="journal article" date="2023" name="J. Hered.">
        <title>Chromosome-level genome of the wood stork (Mycteria americana) provides insight into avian chromosome evolution.</title>
        <authorList>
            <person name="Flamio R. Jr."/>
            <person name="Ramstad K.M."/>
        </authorList>
    </citation>
    <scope>NUCLEOTIDE SEQUENCE [LARGE SCALE GENOMIC DNA]</scope>
    <source>
        <strain evidence="1">JAX WOST 10</strain>
    </source>
</reference>
<accession>A0AAN7ND43</accession>
<dbReference type="AlphaFoldDB" id="A0AAN7ND43"/>
<evidence type="ECO:0000313" key="1">
    <source>
        <dbReference type="EMBL" id="KAK4825628.1"/>
    </source>
</evidence>
<gene>
    <name evidence="1" type="ORF">QYF61_001413</name>
</gene>